<keyword evidence="4" id="KW-0472">Membrane</keyword>
<dbReference type="Pfam" id="PF00107">
    <property type="entry name" value="ADH_zinc_N"/>
    <property type="match status" value="1"/>
</dbReference>
<feature type="domain" description="Enoyl reductase (ER)" evidence="5">
    <location>
        <begin position="11"/>
        <end position="359"/>
    </location>
</feature>
<evidence type="ECO:0000256" key="4">
    <source>
        <dbReference type="SAM" id="Phobius"/>
    </source>
</evidence>
<dbReference type="InterPro" id="IPR050129">
    <property type="entry name" value="Zn_alcohol_dh"/>
</dbReference>
<dbReference type="Gene3D" id="3.90.180.10">
    <property type="entry name" value="Medium-chain alcohol dehydrogenases, catalytic domain"/>
    <property type="match status" value="1"/>
</dbReference>
<dbReference type="SUPFAM" id="SSF50129">
    <property type="entry name" value="GroES-like"/>
    <property type="match status" value="1"/>
</dbReference>
<dbReference type="EMBL" id="JAYFUL010000016">
    <property type="protein sequence ID" value="MEA5258375.1"/>
    <property type="molecule type" value="Genomic_DNA"/>
</dbReference>
<proteinExistence type="predicted"/>
<dbReference type="CDD" id="cd08231">
    <property type="entry name" value="MDR_TM0436_like"/>
    <property type="match status" value="1"/>
</dbReference>
<dbReference type="InterPro" id="IPR011032">
    <property type="entry name" value="GroES-like_sf"/>
</dbReference>
<evidence type="ECO:0000259" key="5">
    <source>
        <dbReference type="SMART" id="SM00829"/>
    </source>
</evidence>
<dbReference type="InterPro" id="IPR013149">
    <property type="entry name" value="ADH-like_C"/>
</dbReference>
<protein>
    <submittedName>
        <fullName evidence="6">Zinc-binding dehydrogenase</fullName>
    </submittedName>
</protein>
<dbReference type="Pfam" id="PF08240">
    <property type="entry name" value="ADH_N"/>
    <property type="match status" value="1"/>
</dbReference>
<dbReference type="PANTHER" id="PTHR43401">
    <property type="entry name" value="L-THREONINE 3-DEHYDROGENASE"/>
    <property type="match status" value="1"/>
</dbReference>
<evidence type="ECO:0000256" key="1">
    <source>
        <dbReference type="ARBA" id="ARBA00022723"/>
    </source>
</evidence>
<evidence type="ECO:0000313" key="6">
    <source>
        <dbReference type="EMBL" id="MEA5258375.1"/>
    </source>
</evidence>
<keyword evidence="4" id="KW-0812">Transmembrane</keyword>
<feature type="transmembrane region" description="Helical" evidence="4">
    <location>
        <begin position="265"/>
        <end position="283"/>
    </location>
</feature>
<evidence type="ECO:0000256" key="2">
    <source>
        <dbReference type="ARBA" id="ARBA00022833"/>
    </source>
</evidence>
<keyword evidence="4" id="KW-1133">Transmembrane helix</keyword>
<organism evidence="6 7">
    <name type="scientific">Arcicella aquatica</name>
    <dbReference type="NCBI Taxonomy" id="217141"/>
    <lineage>
        <taxon>Bacteria</taxon>
        <taxon>Pseudomonadati</taxon>
        <taxon>Bacteroidota</taxon>
        <taxon>Cytophagia</taxon>
        <taxon>Cytophagales</taxon>
        <taxon>Flectobacillaceae</taxon>
        <taxon>Arcicella</taxon>
    </lineage>
</organism>
<evidence type="ECO:0000313" key="7">
    <source>
        <dbReference type="Proteomes" id="UP001304671"/>
    </source>
</evidence>
<keyword evidence="2" id="KW-0862">Zinc</keyword>
<keyword evidence="7" id="KW-1185">Reference proteome</keyword>
<keyword evidence="1" id="KW-0479">Metal-binding</keyword>
<dbReference type="RefSeq" id="WP_323249435.1">
    <property type="nucleotide sequence ID" value="NZ_JAYFUL010000016.1"/>
</dbReference>
<dbReference type="InterPro" id="IPR020843">
    <property type="entry name" value="ER"/>
</dbReference>
<name>A0ABU5QMU2_9BACT</name>
<keyword evidence="3" id="KW-0560">Oxidoreductase</keyword>
<dbReference type="PANTHER" id="PTHR43401:SF2">
    <property type="entry name" value="L-THREONINE 3-DEHYDROGENASE"/>
    <property type="match status" value="1"/>
</dbReference>
<comment type="caution">
    <text evidence="6">The sequence shown here is derived from an EMBL/GenBank/DDBJ whole genome shotgun (WGS) entry which is preliminary data.</text>
</comment>
<dbReference type="SUPFAM" id="SSF51735">
    <property type="entry name" value="NAD(P)-binding Rossmann-fold domains"/>
    <property type="match status" value="1"/>
</dbReference>
<dbReference type="Gene3D" id="3.40.50.720">
    <property type="entry name" value="NAD(P)-binding Rossmann-like Domain"/>
    <property type="match status" value="1"/>
</dbReference>
<dbReference type="Proteomes" id="UP001304671">
    <property type="component" value="Unassembled WGS sequence"/>
</dbReference>
<reference evidence="6 7" key="1">
    <citation type="submission" date="2023-12" db="EMBL/GenBank/DDBJ databases">
        <title>Novel species of the genus Arcicella isolated from rivers.</title>
        <authorList>
            <person name="Lu H."/>
        </authorList>
    </citation>
    <scope>NUCLEOTIDE SEQUENCE [LARGE SCALE GENOMIC DNA]</scope>
    <source>
        <strain evidence="6 7">LMG 21963</strain>
    </source>
</reference>
<dbReference type="InterPro" id="IPR013154">
    <property type="entry name" value="ADH-like_N"/>
</dbReference>
<evidence type="ECO:0000256" key="3">
    <source>
        <dbReference type="ARBA" id="ARBA00023002"/>
    </source>
</evidence>
<dbReference type="InterPro" id="IPR036291">
    <property type="entry name" value="NAD(P)-bd_dom_sf"/>
</dbReference>
<sequence>MRLGKILVFNGANEKMELIERELPPIGPEEILVKNLYTTICGSDLHTFCGLRHEKTPSVLGHEIVGEVIEIGTEHSNHDYIGSQLQKGDRVTWSIFSSDPKSIEALRGMPQKSSGLFKYGHAQVTDNDAFHGGLADYCILKKNTAVLKIPSNIPLSVAATINCSVATVAGALRLAGDLKSKRVLITGLGLLGIVCVAMCKDAGAANIFTADINAERLKQSLDFGADETYMLQQGNLEGNSALLNKHSNKIDVVFDMSGAAEAMEAGLIALGVGGIAIWIGAVFHSRNLKINAEQIVRKLITIKGLHNYNYEDLVYAVDFMERNYTHFPFEKIIGKEFSLAQGQQAFEYAVDHKPLRVGIRLNN</sequence>
<dbReference type="SMART" id="SM00829">
    <property type="entry name" value="PKS_ER"/>
    <property type="match status" value="1"/>
</dbReference>
<accession>A0ABU5QMU2</accession>
<gene>
    <name evidence="6" type="ORF">VB264_11330</name>
</gene>